<evidence type="ECO:0000313" key="2">
    <source>
        <dbReference type="EMBL" id="KAJ3595424.1"/>
    </source>
</evidence>
<evidence type="ECO:0000313" key="3">
    <source>
        <dbReference type="Proteomes" id="UP001148018"/>
    </source>
</evidence>
<keyword evidence="3" id="KW-1185">Reference proteome</keyword>
<protein>
    <submittedName>
        <fullName evidence="2">Uncharacterized protein</fullName>
    </submittedName>
</protein>
<dbReference type="AlphaFoldDB" id="A0A9Q0DVU2"/>
<gene>
    <name evidence="2" type="ORF">NHX12_004728</name>
</gene>
<dbReference type="EMBL" id="JANIIK010000111">
    <property type="protein sequence ID" value="KAJ3595424.1"/>
    <property type="molecule type" value="Genomic_DNA"/>
</dbReference>
<organism evidence="2 3">
    <name type="scientific">Muraenolepis orangiensis</name>
    <name type="common">Patagonian moray cod</name>
    <dbReference type="NCBI Taxonomy" id="630683"/>
    <lineage>
        <taxon>Eukaryota</taxon>
        <taxon>Metazoa</taxon>
        <taxon>Chordata</taxon>
        <taxon>Craniata</taxon>
        <taxon>Vertebrata</taxon>
        <taxon>Euteleostomi</taxon>
        <taxon>Actinopterygii</taxon>
        <taxon>Neopterygii</taxon>
        <taxon>Teleostei</taxon>
        <taxon>Neoteleostei</taxon>
        <taxon>Acanthomorphata</taxon>
        <taxon>Zeiogadaria</taxon>
        <taxon>Gadariae</taxon>
        <taxon>Gadiformes</taxon>
        <taxon>Muraenolepidoidei</taxon>
        <taxon>Muraenolepididae</taxon>
        <taxon>Muraenolepis</taxon>
    </lineage>
</organism>
<evidence type="ECO:0000256" key="1">
    <source>
        <dbReference type="SAM" id="MobiDB-lite"/>
    </source>
</evidence>
<proteinExistence type="predicted"/>
<comment type="caution">
    <text evidence="2">The sequence shown here is derived from an EMBL/GenBank/DDBJ whole genome shotgun (WGS) entry which is preliminary data.</text>
</comment>
<feature type="region of interest" description="Disordered" evidence="1">
    <location>
        <begin position="1"/>
        <end position="68"/>
    </location>
</feature>
<reference evidence="2" key="1">
    <citation type="submission" date="2022-07" db="EMBL/GenBank/DDBJ databases">
        <title>Chromosome-level genome of Muraenolepis orangiensis.</title>
        <authorList>
            <person name="Kim J."/>
        </authorList>
    </citation>
    <scope>NUCLEOTIDE SEQUENCE</scope>
    <source>
        <strain evidence="2">KU_S4_2022</strain>
        <tissue evidence="2">Muscle</tissue>
    </source>
</reference>
<accession>A0A9Q0DVU2</accession>
<sequence>MDTTLLQSYRKEEKKHNIPSTSHLPPPSQDRYHGMVVVGGRSAPHVNGSNVHRSIAEAGIAPDRRRKR</sequence>
<dbReference type="Proteomes" id="UP001148018">
    <property type="component" value="Unassembled WGS sequence"/>
</dbReference>
<name>A0A9Q0DVU2_9TELE</name>